<dbReference type="GO" id="GO:0018104">
    <property type="term" value="P:peptidoglycan-protein cross-linking"/>
    <property type="evidence" value="ECO:0007669"/>
    <property type="project" value="TreeGrafter"/>
</dbReference>
<evidence type="ECO:0000256" key="4">
    <source>
        <dbReference type="ARBA" id="ARBA00022984"/>
    </source>
</evidence>
<feature type="domain" description="L,D-TPase catalytic" evidence="8">
    <location>
        <begin position="110"/>
        <end position="232"/>
    </location>
</feature>
<feature type="chain" id="PRO_5011602649" evidence="7">
    <location>
        <begin position="27"/>
        <end position="232"/>
    </location>
</feature>
<dbReference type="GO" id="GO:0005576">
    <property type="term" value="C:extracellular region"/>
    <property type="evidence" value="ECO:0007669"/>
    <property type="project" value="TreeGrafter"/>
</dbReference>
<keyword evidence="3 6" id="KW-0133">Cell shape</keyword>
<evidence type="ECO:0000256" key="3">
    <source>
        <dbReference type="ARBA" id="ARBA00022960"/>
    </source>
</evidence>
<evidence type="ECO:0000256" key="5">
    <source>
        <dbReference type="ARBA" id="ARBA00023316"/>
    </source>
</evidence>
<dbReference type="Pfam" id="PF03734">
    <property type="entry name" value="YkuD"/>
    <property type="match status" value="1"/>
</dbReference>
<dbReference type="GO" id="GO:0071972">
    <property type="term" value="F:peptidoglycan L,D-transpeptidase activity"/>
    <property type="evidence" value="ECO:0007669"/>
    <property type="project" value="TreeGrafter"/>
</dbReference>
<dbReference type="CDD" id="cd16913">
    <property type="entry name" value="YkuD_like"/>
    <property type="match status" value="1"/>
</dbReference>
<dbReference type="InterPro" id="IPR005490">
    <property type="entry name" value="LD_TPept_cat_dom"/>
</dbReference>
<evidence type="ECO:0000313" key="9">
    <source>
        <dbReference type="EMBL" id="SCZ81291.1"/>
    </source>
</evidence>
<dbReference type="GO" id="GO:0016740">
    <property type="term" value="F:transferase activity"/>
    <property type="evidence" value="ECO:0007669"/>
    <property type="project" value="UniProtKB-KW"/>
</dbReference>
<reference evidence="9 10" key="1">
    <citation type="submission" date="2016-10" db="EMBL/GenBank/DDBJ databases">
        <authorList>
            <person name="de Groot N.N."/>
        </authorList>
    </citation>
    <scope>NUCLEOTIDE SEQUENCE [LARGE SCALE GENOMIC DNA]</scope>
    <source>
        <strain evidence="9 10">DSM 10317</strain>
    </source>
</reference>
<dbReference type="GO" id="GO:0071555">
    <property type="term" value="P:cell wall organization"/>
    <property type="evidence" value="ECO:0007669"/>
    <property type="project" value="UniProtKB-UniRule"/>
</dbReference>
<keyword evidence="5 6" id="KW-0961">Cell wall biogenesis/degradation</keyword>
<organism evidence="9 10">
    <name type="scientific">Pseudobutyrivibrio xylanivorans</name>
    <dbReference type="NCBI Taxonomy" id="185007"/>
    <lineage>
        <taxon>Bacteria</taxon>
        <taxon>Bacillati</taxon>
        <taxon>Bacillota</taxon>
        <taxon>Clostridia</taxon>
        <taxon>Lachnospirales</taxon>
        <taxon>Lachnospiraceae</taxon>
        <taxon>Pseudobutyrivibrio</taxon>
    </lineage>
</organism>
<dbReference type="UniPathway" id="UPA00219"/>
<dbReference type="AlphaFoldDB" id="A0A1G5S6D0"/>
<dbReference type="SUPFAM" id="SSF141523">
    <property type="entry name" value="L,D-transpeptidase catalytic domain-like"/>
    <property type="match status" value="1"/>
</dbReference>
<dbReference type="Gene3D" id="2.40.440.10">
    <property type="entry name" value="L,D-transpeptidase catalytic domain-like"/>
    <property type="match status" value="1"/>
</dbReference>
<evidence type="ECO:0000256" key="6">
    <source>
        <dbReference type="PROSITE-ProRule" id="PRU01373"/>
    </source>
</evidence>
<dbReference type="Proteomes" id="UP000199428">
    <property type="component" value="Unassembled WGS sequence"/>
</dbReference>
<keyword evidence="2" id="KW-0808">Transferase</keyword>
<protein>
    <submittedName>
        <fullName evidence="9">Lipoprotein-anchoring transpeptidase ErfK/SrfK</fullName>
    </submittedName>
</protein>
<evidence type="ECO:0000256" key="1">
    <source>
        <dbReference type="ARBA" id="ARBA00004752"/>
    </source>
</evidence>
<accession>A0A1G5S6D0</accession>
<feature type="active site" description="Proton donor/acceptor" evidence="6">
    <location>
        <position position="185"/>
    </location>
</feature>
<gene>
    <name evidence="9" type="ORF">SAMN02910350_02732</name>
</gene>
<evidence type="ECO:0000256" key="7">
    <source>
        <dbReference type="SAM" id="SignalP"/>
    </source>
</evidence>
<evidence type="ECO:0000256" key="2">
    <source>
        <dbReference type="ARBA" id="ARBA00022679"/>
    </source>
</evidence>
<keyword evidence="9" id="KW-0449">Lipoprotein</keyword>
<dbReference type="InterPro" id="IPR038063">
    <property type="entry name" value="Transpep_catalytic_dom"/>
</dbReference>
<dbReference type="PANTHER" id="PTHR30582:SF33">
    <property type="entry name" value="EXPORTED PROTEIN"/>
    <property type="match status" value="1"/>
</dbReference>
<dbReference type="EMBL" id="FMWK01000020">
    <property type="protein sequence ID" value="SCZ81291.1"/>
    <property type="molecule type" value="Genomic_DNA"/>
</dbReference>
<keyword evidence="7" id="KW-0732">Signal</keyword>
<evidence type="ECO:0000259" key="8">
    <source>
        <dbReference type="PROSITE" id="PS52029"/>
    </source>
</evidence>
<name>A0A1G5S6D0_PSEXY</name>
<dbReference type="RefSeq" id="WP_090164134.1">
    <property type="nucleotide sequence ID" value="NZ_FMWK01000020.1"/>
</dbReference>
<dbReference type="PROSITE" id="PS52029">
    <property type="entry name" value="LD_TPASE"/>
    <property type="match status" value="1"/>
</dbReference>
<proteinExistence type="predicted"/>
<feature type="active site" description="Nucleophile" evidence="6">
    <location>
        <position position="208"/>
    </location>
</feature>
<comment type="pathway">
    <text evidence="1 6">Cell wall biogenesis; peptidoglycan biosynthesis.</text>
</comment>
<evidence type="ECO:0000313" key="10">
    <source>
        <dbReference type="Proteomes" id="UP000199428"/>
    </source>
</evidence>
<keyword evidence="4 6" id="KW-0573">Peptidoglycan synthesis</keyword>
<dbReference type="GO" id="GO:0008360">
    <property type="term" value="P:regulation of cell shape"/>
    <property type="evidence" value="ECO:0007669"/>
    <property type="project" value="UniProtKB-UniRule"/>
</dbReference>
<feature type="signal peptide" evidence="7">
    <location>
        <begin position="1"/>
        <end position="26"/>
    </location>
</feature>
<dbReference type="InterPro" id="IPR050979">
    <property type="entry name" value="LD-transpeptidase"/>
</dbReference>
<dbReference type="PANTHER" id="PTHR30582">
    <property type="entry name" value="L,D-TRANSPEPTIDASE"/>
    <property type="match status" value="1"/>
</dbReference>
<sequence length="232" mass="25633">MKKIIFTLAVLALTFIIPKTSIVVNAAEVTDFDPVYYAANNPDVVETFGNDPEILLAHYINCGKAEGRFKNLNEEVSGIIVEPEVAVVEPEPVQPVSLVGTVFDNLPYPTYVDVDIDNQTVSYFENNVLVMQSPCVTGKTSAGRGTPRGTYSVKAHIPGKTLRGPTWKVWVDYWMRFTDSNIGLHDATWRTAEEFGGDTYINHGSHGCVNLPHEFAAQLFNKVNIGTKVVVR</sequence>